<sequence>MHVVEGCAFPDPTTTYARPLLAQEIPSTSSTVNSIELGFHKMLSSRGIKLKMISDVIPSSSCLHINRIRQLPRIVPP</sequence>
<name>B9SIV8_RICCO</name>
<protein>
    <submittedName>
        <fullName evidence="1">Uncharacterized protein</fullName>
    </submittedName>
</protein>
<dbReference type="Proteomes" id="UP000008311">
    <property type="component" value="Unassembled WGS sequence"/>
</dbReference>
<proteinExistence type="predicted"/>
<organism evidence="1 2">
    <name type="scientific">Ricinus communis</name>
    <name type="common">Castor bean</name>
    <dbReference type="NCBI Taxonomy" id="3988"/>
    <lineage>
        <taxon>Eukaryota</taxon>
        <taxon>Viridiplantae</taxon>
        <taxon>Streptophyta</taxon>
        <taxon>Embryophyta</taxon>
        <taxon>Tracheophyta</taxon>
        <taxon>Spermatophyta</taxon>
        <taxon>Magnoliopsida</taxon>
        <taxon>eudicotyledons</taxon>
        <taxon>Gunneridae</taxon>
        <taxon>Pentapetalae</taxon>
        <taxon>rosids</taxon>
        <taxon>fabids</taxon>
        <taxon>Malpighiales</taxon>
        <taxon>Euphorbiaceae</taxon>
        <taxon>Acalyphoideae</taxon>
        <taxon>Acalypheae</taxon>
        <taxon>Ricinus</taxon>
    </lineage>
</organism>
<evidence type="ECO:0000313" key="1">
    <source>
        <dbReference type="EMBL" id="EEF36447.1"/>
    </source>
</evidence>
<accession>B9SIV8</accession>
<gene>
    <name evidence="1" type="ORF">RCOM_0790510</name>
</gene>
<dbReference type="InParanoid" id="B9SIV8"/>
<dbReference type="AlphaFoldDB" id="B9SIV8"/>
<keyword evidence="2" id="KW-1185">Reference proteome</keyword>
<dbReference type="EMBL" id="EQ973977">
    <property type="protein sequence ID" value="EEF36447.1"/>
    <property type="molecule type" value="Genomic_DNA"/>
</dbReference>
<evidence type="ECO:0000313" key="2">
    <source>
        <dbReference type="Proteomes" id="UP000008311"/>
    </source>
</evidence>
<reference evidence="2" key="1">
    <citation type="journal article" date="2010" name="Nat. Biotechnol.">
        <title>Draft genome sequence of the oilseed species Ricinus communis.</title>
        <authorList>
            <person name="Chan A.P."/>
            <person name="Crabtree J."/>
            <person name="Zhao Q."/>
            <person name="Lorenzi H."/>
            <person name="Orvis J."/>
            <person name="Puiu D."/>
            <person name="Melake-Berhan A."/>
            <person name="Jones K.M."/>
            <person name="Redman J."/>
            <person name="Chen G."/>
            <person name="Cahoon E.B."/>
            <person name="Gedil M."/>
            <person name="Stanke M."/>
            <person name="Haas B.J."/>
            <person name="Wortman J.R."/>
            <person name="Fraser-Liggett C.M."/>
            <person name="Ravel J."/>
            <person name="Rabinowicz P.D."/>
        </authorList>
    </citation>
    <scope>NUCLEOTIDE SEQUENCE [LARGE SCALE GENOMIC DNA]</scope>
    <source>
        <strain evidence="2">cv. Hale</strain>
    </source>
</reference>